<sequence length="566" mass="64316">MSLIDKGLASPLPVHDVPLHDLESSSRAADRRFSSMSSSVSTNNHNHNDSFQEYLSHLLDMAEAFCTKVAIVITPSYLQQYVGGTPRPAAKPHAIAALDGLRGWACLLVFNFHFLFTYTWKVAMGWGFNGENFALWQLPIVHMLVSGHIMVAIFFVISGYVLSYKPLKLIRSRAWEQTFTTLASATFRRALRLYIPSFVGITLVFLAVRLGAFHPSRRVLVEGHTILGTNEQHPPIMRSFTKQFWDGYSTLAQLMDPFNWSLYYNNYNPHLWTIPVEFRSSIVLFLTILGTSRLATPIRISLVSGLIWFCMRFGRWDVVLFLSGMLLAEADLIHGTWEQLPIPAGTSSSTTTTATIDDDPKPQLRRFLPAKSHSYHYPVLSRLSTRRIPYRNIWFALFIIGLYLGSTPNTGYKWTPFYKWTWKVTPKTYPEPHRFPQTIGAILIVASINHSPEIQRLFTNRLSQYLGQISFAFYIVHGPILHGLGYALMPRLWAITGRETNFQAGLAYLLGWMICLPIALWAGDLFWRAVDIPSVRFARWVEEKVIVKGPVSVSRPAPVSSGERRD</sequence>
<feature type="transmembrane region" description="Helical" evidence="1">
    <location>
        <begin position="471"/>
        <end position="489"/>
    </location>
</feature>
<feature type="transmembrane region" description="Helical" evidence="1">
    <location>
        <begin position="140"/>
        <end position="163"/>
    </location>
</feature>
<keyword evidence="1" id="KW-0812">Transmembrane</keyword>
<gene>
    <name evidence="3" type="ORF">BO99DRAFT_378368</name>
</gene>
<dbReference type="InterPro" id="IPR050879">
    <property type="entry name" value="Acyltransferase_3"/>
</dbReference>
<keyword evidence="3" id="KW-0808">Transferase</keyword>
<dbReference type="EMBL" id="KZ825111">
    <property type="protein sequence ID" value="PYI22271.1"/>
    <property type="molecule type" value="Genomic_DNA"/>
</dbReference>
<dbReference type="AlphaFoldDB" id="A0A2V5HEW2"/>
<feature type="transmembrane region" description="Helical" evidence="1">
    <location>
        <begin position="509"/>
        <end position="527"/>
    </location>
</feature>
<accession>A0A2V5HEW2</accession>
<dbReference type="PANTHER" id="PTHR23028">
    <property type="entry name" value="ACETYLTRANSFERASE"/>
    <property type="match status" value="1"/>
</dbReference>
<evidence type="ECO:0000259" key="2">
    <source>
        <dbReference type="Pfam" id="PF01757"/>
    </source>
</evidence>
<reference evidence="3 4" key="1">
    <citation type="submission" date="2018-02" db="EMBL/GenBank/DDBJ databases">
        <title>The genomes of Aspergillus section Nigri reveals drivers in fungal speciation.</title>
        <authorList>
            <consortium name="DOE Joint Genome Institute"/>
            <person name="Vesth T.C."/>
            <person name="Nybo J."/>
            <person name="Theobald S."/>
            <person name="Brandl J."/>
            <person name="Frisvad J.C."/>
            <person name="Nielsen K.F."/>
            <person name="Lyhne E.K."/>
            <person name="Kogle M.E."/>
            <person name="Kuo A."/>
            <person name="Riley R."/>
            <person name="Clum A."/>
            <person name="Nolan M."/>
            <person name="Lipzen A."/>
            <person name="Salamov A."/>
            <person name="Henrissat B."/>
            <person name="Wiebenga A."/>
            <person name="De vries R.P."/>
            <person name="Grigoriev I.V."/>
            <person name="Mortensen U.H."/>
            <person name="Andersen M.R."/>
            <person name="Baker S.E."/>
        </authorList>
    </citation>
    <scope>NUCLEOTIDE SEQUENCE [LARGE SCALE GENOMIC DNA]</scope>
    <source>
        <strain evidence="3 4">CBS 115571</strain>
    </source>
</reference>
<dbReference type="STRING" id="1450538.A0A2V5HEW2"/>
<keyword evidence="1" id="KW-0472">Membrane</keyword>
<dbReference type="InterPro" id="IPR002656">
    <property type="entry name" value="Acyl_transf_3_dom"/>
</dbReference>
<organism evidence="3 4">
    <name type="scientific">Aspergillus violaceofuscus (strain CBS 115571)</name>
    <dbReference type="NCBI Taxonomy" id="1450538"/>
    <lineage>
        <taxon>Eukaryota</taxon>
        <taxon>Fungi</taxon>
        <taxon>Dikarya</taxon>
        <taxon>Ascomycota</taxon>
        <taxon>Pezizomycotina</taxon>
        <taxon>Eurotiomycetes</taxon>
        <taxon>Eurotiomycetidae</taxon>
        <taxon>Eurotiales</taxon>
        <taxon>Aspergillaceae</taxon>
        <taxon>Aspergillus</taxon>
    </lineage>
</organism>
<evidence type="ECO:0000256" key="1">
    <source>
        <dbReference type="SAM" id="Phobius"/>
    </source>
</evidence>
<proteinExistence type="predicted"/>
<dbReference type="OMA" id="KETNFQY"/>
<dbReference type="PANTHER" id="PTHR23028:SF134">
    <property type="entry name" value="PUTATIVE (AFU_ORTHOLOGUE AFUA_4G08520)-RELATED"/>
    <property type="match status" value="1"/>
</dbReference>
<dbReference type="Proteomes" id="UP000249829">
    <property type="component" value="Unassembled WGS sequence"/>
</dbReference>
<evidence type="ECO:0000313" key="4">
    <source>
        <dbReference type="Proteomes" id="UP000249829"/>
    </source>
</evidence>
<keyword evidence="3" id="KW-0012">Acyltransferase</keyword>
<feature type="domain" description="Acyltransferase 3" evidence="2">
    <location>
        <begin position="96"/>
        <end position="522"/>
    </location>
</feature>
<keyword evidence="4" id="KW-1185">Reference proteome</keyword>
<name>A0A2V5HEW2_ASPV1</name>
<protein>
    <submittedName>
        <fullName evidence="3">Acyltransferase</fullName>
    </submittedName>
</protein>
<feature type="transmembrane region" description="Helical" evidence="1">
    <location>
        <begin position="193"/>
        <end position="212"/>
    </location>
</feature>
<dbReference type="GO" id="GO:0016747">
    <property type="term" value="F:acyltransferase activity, transferring groups other than amino-acyl groups"/>
    <property type="evidence" value="ECO:0007669"/>
    <property type="project" value="InterPro"/>
</dbReference>
<feature type="transmembrane region" description="Helical" evidence="1">
    <location>
        <begin position="392"/>
        <end position="414"/>
    </location>
</feature>
<feature type="transmembrane region" description="Helical" evidence="1">
    <location>
        <begin position="282"/>
        <end position="309"/>
    </location>
</feature>
<feature type="transmembrane region" description="Helical" evidence="1">
    <location>
        <begin position="101"/>
        <end position="120"/>
    </location>
</feature>
<keyword evidence="1" id="KW-1133">Transmembrane helix</keyword>
<dbReference type="Pfam" id="PF01757">
    <property type="entry name" value="Acyl_transf_3"/>
    <property type="match status" value="1"/>
</dbReference>
<evidence type="ECO:0000313" key="3">
    <source>
        <dbReference type="EMBL" id="PYI22271.1"/>
    </source>
</evidence>